<dbReference type="RefSeq" id="WP_123639411.1">
    <property type="nucleotide sequence ID" value="NZ_RJUK01000003.1"/>
</dbReference>
<dbReference type="Gene3D" id="3.10.310.10">
    <property type="entry name" value="Diaminopimelate Epimerase, Chain A, domain 1"/>
    <property type="match status" value="2"/>
</dbReference>
<name>A0A3N1NHA7_9GAMM</name>
<dbReference type="GO" id="GO:0016853">
    <property type="term" value="F:isomerase activity"/>
    <property type="evidence" value="ECO:0007669"/>
    <property type="project" value="UniProtKB-KW"/>
</dbReference>
<dbReference type="PANTHER" id="PTHR43709:SF2">
    <property type="entry name" value="DUF453 DOMAIN PROTEIN (AFU_ORTHOLOGUE AFUA_6G00360)"/>
    <property type="match status" value="1"/>
</dbReference>
<comment type="caution">
    <text evidence="3">The sequence shown here is derived from an EMBL/GenBank/DDBJ whole genome shotgun (WGS) entry which is preliminary data.</text>
</comment>
<keyword evidence="4" id="KW-1185">Reference proteome</keyword>
<dbReference type="PANTHER" id="PTHR43709">
    <property type="entry name" value="ACONITATE ISOMERASE-RELATED"/>
    <property type="match status" value="1"/>
</dbReference>
<evidence type="ECO:0000256" key="2">
    <source>
        <dbReference type="ARBA" id="ARBA00023235"/>
    </source>
</evidence>
<reference evidence="3 4" key="1">
    <citation type="submission" date="2018-11" db="EMBL/GenBank/DDBJ databases">
        <title>Genomic Encyclopedia of Type Strains, Phase IV (KMG-IV): sequencing the most valuable type-strain genomes for metagenomic binning, comparative biology and taxonomic classification.</title>
        <authorList>
            <person name="Goeker M."/>
        </authorList>
    </citation>
    <scope>NUCLEOTIDE SEQUENCE [LARGE SCALE GENOMIC DNA]</scope>
    <source>
        <strain evidence="3 4">DSM 16974</strain>
    </source>
</reference>
<evidence type="ECO:0000313" key="3">
    <source>
        <dbReference type="EMBL" id="ROQ18092.1"/>
    </source>
</evidence>
<evidence type="ECO:0008006" key="5">
    <source>
        <dbReference type="Google" id="ProtNLM"/>
    </source>
</evidence>
<dbReference type="Proteomes" id="UP000273643">
    <property type="component" value="Unassembled WGS sequence"/>
</dbReference>
<evidence type="ECO:0000256" key="1">
    <source>
        <dbReference type="ARBA" id="ARBA00007673"/>
    </source>
</evidence>
<organism evidence="3 4">
    <name type="scientific">Marinimicrobium koreense</name>
    <dbReference type="NCBI Taxonomy" id="306545"/>
    <lineage>
        <taxon>Bacteria</taxon>
        <taxon>Pseudomonadati</taxon>
        <taxon>Pseudomonadota</taxon>
        <taxon>Gammaproteobacteria</taxon>
        <taxon>Cellvibrionales</taxon>
        <taxon>Cellvibrionaceae</taxon>
        <taxon>Marinimicrobium</taxon>
    </lineage>
</organism>
<dbReference type="Pfam" id="PF04303">
    <property type="entry name" value="PrpF"/>
    <property type="match status" value="1"/>
</dbReference>
<evidence type="ECO:0000313" key="4">
    <source>
        <dbReference type="Proteomes" id="UP000273643"/>
    </source>
</evidence>
<dbReference type="EMBL" id="RJUK01000003">
    <property type="protein sequence ID" value="ROQ18092.1"/>
    <property type="molecule type" value="Genomic_DNA"/>
</dbReference>
<proteinExistence type="inferred from homology"/>
<gene>
    <name evidence="3" type="ORF">EDC38_3066</name>
</gene>
<dbReference type="InterPro" id="IPR007400">
    <property type="entry name" value="PrpF-like"/>
</dbReference>
<dbReference type="OrthoDB" id="9779763at2"/>
<dbReference type="AlphaFoldDB" id="A0A3N1NHA7"/>
<keyword evidence="2" id="KW-0413">Isomerase</keyword>
<protein>
    <recommendedName>
        <fullName evidence="5">4-oxalomesaconate tautomerase</fullName>
    </recommendedName>
</protein>
<sequence>MELSCSIIRGGTSKGIFVQDGDLAIDPIVRKQQILQLFGSPHGRQIDGLGGADPLTSKLALVCPSSRPGINVEYESIEVGISEGTLNNSIMCGNLAAGVGYFAITEGMVNTTSPETAIAIYSRNNGKTIIASIPSAHGIPDLYGSYTIHGVPGSGPEVRLNFIDPAGAVTGKLLPMDEPLSVITLSDGQRLSYSLIDSGTLYAFFMAEDLGITGHETPAELDCNMTFKACADVVRDRVVEAFNEKERDQPGVDSSSRLLNKKDLKIAVLAAPDAKDTEADIVAKVINPFNVHKAFAVSGAICLSTATVIPETIAHNFCPSGPSPARIRIRHPSGTMCTTVDFEQKLKEIRISSASVSRTARILMRGTAFIPDHSGYS</sequence>
<dbReference type="SUPFAM" id="SSF54506">
    <property type="entry name" value="Diaminopimelate epimerase-like"/>
    <property type="match status" value="2"/>
</dbReference>
<accession>A0A3N1NHA7</accession>
<comment type="similarity">
    <text evidence="1">Belongs to the PrpF family.</text>
</comment>